<gene>
    <name evidence="1" type="ORF">LCGC14_1598550</name>
</gene>
<dbReference type="AlphaFoldDB" id="A0A0F9KSK3"/>
<reference evidence="1" key="1">
    <citation type="journal article" date="2015" name="Nature">
        <title>Complex archaea that bridge the gap between prokaryotes and eukaryotes.</title>
        <authorList>
            <person name="Spang A."/>
            <person name="Saw J.H."/>
            <person name="Jorgensen S.L."/>
            <person name="Zaremba-Niedzwiedzka K."/>
            <person name="Martijn J."/>
            <person name="Lind A.E."/>
            <person name="van Eijk R."/>
            <person name="Schleper C."/>
            <person name="Guy L."/>
            <person name="Ettema T.J."/>
        </authorList>
    </citation>
    <scope>NUCLEOTIDE SEQUENCE</scope>
</reference>
<sequence>MITYKFQCLKCGYKFTAIQPLELYEACDKCLMCKSKKFVKKIIKPSIKSQPA</sequence>
<proteinExistence type="predicted"/>
<accession>A0A0F9KSK3</accession>
<evidence type="ECO:0000313" key="1">
    <source>
        <dbReference type="EMBL" id="KKM25083.1"/>
    </source>
</evidence>
<comment type="caution">
    <text evidence="1">The sequence shown here is derived from an EMBL/GenBank/DDBJ whole genome shotgun (WGS) entry which is preliminary data.</text>
</comment>
<organism evidence="1">
    <name type="scientific">marine sediment metagenome</name>
    <dbReference type="NCBI Taxonomy" id="412755"/>
    <lineage>
        <taxon>unclassified sequences</taxon>
        <taxon>metagenomes</taxon>
        <taxon>ecological metagenomes</taxon>
    </lineage>
</organism>
<name>A0A0F9KSK3_9ZZZZ</name>
<dbReference type="EMBL" id="LAZR01012791">
    <property type="protein sequence ID" value="KKM25083.1"/>
    <property type="molecule type" value="Genomic_DNA"/>
</dbReference>
<protein>
    <submittedName>
        <fullName evidence="1">Uncharacterized protein</fullName>
    </submittedName>
</protein>